<dbReference type="RefSeq" id="WP_165113920.1">
    <property type="nucleotide sequence ID" value="NZ_JAAKZG010000001.1"/>
</dbReference>
<comment type="caution">
    <text evidence="1">The sequence shown here is derived from an EMBL/GenBank/DDBJ whole genome shotgun (WGS) entry which is preliminary data.</text>
</comment>
<dbReference type="AlphaFoldDB" id="A0A7C9V9A0"/>
<gene>
    <name evidence="1" type="ORF">G6N74_02610</name>
</gene>
<dbReference type="CDD" id="cd09598">
    <property type="entry name" value="M4_like"/>
    <property type="match status" value="1"/>
</dbReference>
<dbReference type="Proteomes" id="UP000481252">
    <property type="component" value="Unassembled WGS sequence"/>
</dbReference>
<dbReference type="EMBL" id="JAAKZG010000001">
    <property type="protein sequence ID" value="NGN39947.1"/>
    <property type="molecule type" value="Genomic_DNA"/>
</dbReference>
<dbReference type="SUPFAM" id="SSF55486">
    <property type="entry name" value="Metalloproteases ('zincins'), catalytic domain"/>
    <property type="match status" value="1"/>
</dbReference>
<evidence type="ECO:0000313" key="2">
    <source>
        <dbReference type="Proteomes" id="UP000481252"/>
    </source>
</evidence>
<organism evidence="1 2">
    <name type="scientific">Mesorhizobium zhangyense</name>
    <dbReference type="NCBI Taxonomy" id="1776730"/>
    <lineage>
        <taxon>Bacteria</taxon>
        <taxon>Pseudomonadati</taxon>
        <taxon>Pseudomonadota</taxon>
        <taxon>Alphaproteobacteria</taxon>
        <taxon>Hyphomicrobiales</taxon>
        <taxon>Phyllobacteriaceae</taxon>
        <taxon>Mesorhizobium</taxon>
    </lineage>
</organism>
<reference evidence="1 2" key="1">
    <citation type="submission" date="2020-02" db="EMBL/GenBank/DDBJ databases">
        <title>Genome sequence of the type strain CGMCC 1.15528 of Mesorhizobium zhangyense.</title>
        <authorList>
            <person name="Gao J."/>
            <person name="Sun J."/>
        </authorList>
    </citation>
    <scope>NUCLEOTIDE SEQUENCE [LARGE SCALE GENOMIC DNA]</scope>
    <source>
        <strain evidence="1 2">CGMCC 1.15528</strain>
    </source>
</reference>
<sequence>MKTLTTPIDNPAKNSEKNLGTRFLVYPQPPFVRGYEHPEVVWLAPSPGEIAAGPADRRMYVAEPVEPKPPYKFPEMPPYAGRIGPPVEPGPDGHFDYLTPGTFDFLSAHVYACVRRVLDICEGYIGREIPWHFAPMVERLEIVPIIPGWDNAQSGFGFLELGENDDADHQFCYGLNFDAVAHEVGHLVLLSELGLPQFTEGGPDFFCYHEAIADFISLLGLLHFDTALDRVLRRTGGNLLIHNELDRFAETGDESQLRNFSNSLRLNDVSFEVHDRSKPFAGALFDCLLEVHQSLLFDRGISRLDPRKYSDLRRQMPVSQIEERLSATKSDYRFRHFATKAALTDARDIIGEAMIRSWRTLDPDHINFEDAAAAFLHEAELGRGRSNVNQFEDCFRWREIL</sequence>
<evidence type="ECO:0008006" key="3">
    <source>
        <dbReference type="Google" id="ProtNLM"/>
    </source>
</evidence>
<accession>A0A7C9V9A0</accession>
<proteinExistence type="predicted"/>
<name>A0A7C9V9A0_9HYPH</name>
<protein>
    <recommendedName>
        <fullName evidence="3">Peptidase M4 C-terminal domain-containing protein</fullName>
    </recommendedName>
</protein>
<keyword evidence="2" id="KW-1185">Reference proteome</keyword>
<evidence type="ECO:0000313" key="1">
    <source>
        <dbReference type="EMBL" id="NGN39947.1"/>
    </source>
</evidence>